<feature type="domain" description="Nudix hydrolase" evidence="1">
    <location>
        <begin position="92"/>
        <end position="249"/>
    </location>
</feature>
<evidence type="ECO:0000313" key="3">
    <source>
        <dbReference type="Proteomes" id="UP000001357"/>
    </source>
</evidence>
<accession>A9V8P6</accession>
<organism evidence="2 3">
    <name type="scientific">Monosiga brevicollis</name>
    <name type="common">Choanoflagellate</name>
    <dbReference type="NCBI Taxonomy" id="81824"/>
    <lineage>
        <taxon>Eukaryota</taxon>
        <taxon>Choanoflagellata</taxon>
        <taxon>Craspedida</taxon>
        <taxon>Salpingoecidae</taxon>
        <taxon>Monosiga</taxon>
    </lineage>
</organism>
<dbReference type="FunFam" id="3.90.79.10:FF:000021">
    <property type="entry name" value="ADP-ribose pyrophosphatase, mitochondrial isoform X1"/>
    <property type="match status" value="1"/>
</dbReference>
<dbReference type="Pfam" id="PF00293">
    <property type="entry name" value="NUDIX"/>
    <property type="match status" value="1"/>
</dbReference>
<dbReference type="STRING" id="81824.A9V8P6"/>
<dbReference type="EMBL" id="CH991568">
    <property type="protein sequence ID" value="EDQ86122.1"/>
    <property type="molecule type" value="Genomic_DNA"/>
</dbReference>
<proteinExistence type="predicted"/>
<dbReference type="CDD" id="cd03670">
    <property type="entry name" value="NUDIX_ADPRase_Nudt9"/>
    <property type="match status" value="1"/>
</dbReference>
<dbReference type="PANTHER" id="PTHR13030:SF8">
    <property type="entry name" value="ADP-RIBOSE PYROPHOSPHATASE, MITOCHONDRIAL"/>
    <property type="match status" value="1"/>
</dbReference>
<dbReference type="eggNOG" id="KOG4195">
    <property type="taxonomic scope" value="Eukaryota"/>
</dbReference>
<dbReference type="GO" id="GO:0047631">
    <property type="term" value="F:ADP-ribose diphosphatase activity"/>
    <property type="evidence" value="ECO:0007669"/>
    <property type="project" value="InterPro"/>
</dbReference>
<evidence type="ECO:0000259" key="1">
    <source>
        <dbReference type="PROSITE" id="PS51462"/>
    </source>
</evidence>
<dbReference type="Gene3D" id="3.90.79.10">
    <property type="entry name" value="Nucleoside Triphosphate Pyrophosphohydrolase"/>
    <property type="match status" value="1"/>
</dbReference>
<gene>
    <name evidence="2" type="ORF">MONBRDRAFT_28618</name>
</gene>
<dbReference type="Proteomes" id="UP000001357">
    <property type="component" value="Unassembled WGS sequence"/>
</dbReference>
<dbReference type="AlphaFoldDB" id="A9V8P6"/>
<dbReference type="GeneID" id="5894358"/>
<dbReference type="Pfam" id="PF25969">
    <property type="entry name" value="NUDT9_N"/>
    <property type="match status" value="1"/>
</dbReference>
<protein>
    <recommendedName>
        <fullName evidence="1">Nudix hydrolase domain-containing protein</fullName>
    </recommendedName>
</protein>
<dbReference type="InParanoid" id="A9V8P6"/>
<dbReference type="RefSeq" id="XP_001749047.1">
    <property type="nucleotide sequence ID" value="XM_001748995.1"/>
</dbReference>
<dbReference type="InterPro" id="IPR000086">
    <property type="entry name" value="NUDIX_hydrolase_dom"/>
</dbReference>
<dbReference type="KEGG" id="mbr:MONBRDRAFT_28618"/>
<dbReference type="SUPFAM" id="SSF55811">
    <property type="entry name" value="Nudix"/>
    <property type="match status" value="1"/>
</dbReference>
<dbReference type="PROSITE" id="PS51462">
    <property type="entry name" value="NUDIX"/>
    <property type="match status" value="1"/>
</dbReference>
<dbReference type="OMA" id="VQVYQGY"/>
<name>A9V8P6_MONBE</name>
<reference evidence="2 3" key="1">
    <citation type="journal article" date="2008" name="Nature">
        <title>The genome of the choanoflagellate Monosiga brevicollis and the origin of metazoans.</title>
        <authorList>
            <consortium name="JGI Sequencing"/>
            <person name="King N."/>
            <person name="Westbrook M.J."/>
            <person name="Young S.L."/>
            <person name="Kuo A."/>
            <person name="Abedin M."/>
            <person name="Chapman J."/>
            <person name="Fairclough S."/>
            <person name="Hellsten U."/>
            <person name="Isogai Y."/>
            <person name="Letunic I."/>
            <person name="Marr M."/>
            <person name="Pincus D."/>
            <person name="Putnam N."/>
            <person name="Rokas A."/>
            <person name="Wright K.J."/>
            <person name="Zuzow R."/>
            <person name="Dirks W."/>
            <person name="Good M."/>
            <person name="Goodstein D."/>
            <person name="Lemons D."/>
            <person name="Li W."/>
            <person name="Lyons J.B."/>
            <person name="Morris A."/>
            <person name="Nichols S."/>
            <person name="Richter D.J."/>
            <person name="Salamov A."/>
            <person name="Bork P."/>
            <person name="Lim W.A."/>
            <person name="Manning G."/>
            <person name="Miller W.T."/>
            <person name="McGinnis W."/>
            <person name="Shapiro H."/>
            <person name="Tjian R."/>
            <person name="Grigoriev I.V."/>
            <person name="Rokhsar D."/>
        </authorList>
    </citation>
    <scope>NUCLEOTIDE SEQUENCE [LARGE SCALE GENOMIC DNA]</scope>
    <source>
        <strain evidence="3">MX1 / ATCC 50154</strain>
    </source>
</reference>
<sequence>MPVDFPEYAPVEYTAPVVANKPVWADDEDKIAEFKFNALDGDTNRVSFDGTYEIEKDTSRPINLHGRTGMRGRGLLGKFGPNHAADPVVSRWQRLANGEVARDEEGQPVLEIVFIKRKDTGEWALPGGMVEAGDTVSVTLKKEFGEEALNSLEADEVARETLKAVVDRIFQNGDEIYRGYVDDPRNTDNAWMETVAVNFHDKTGSAFGHFNLTAGDDAGSVAWVKVTPDMALYASHADFVREVYSRRSADYGSA</sequence>
<dbReference type="PANTHER" id="PTHR13030">
    <property type="entry name" value="NUDIX HYDROLASE"/>
    <property type="match status" value="1"/>
</dbReference>
<dbReference type="InterPro" id="IPR039989">
    <property type="entry name" value="NUDT9"/>
</dbReference>
<dbReference type="InterPro" id="IPR015797">
    <property type="entry name" value="NUDIX_hydrolase-like_dom_sf"/>
</dbReference>
<dbReference type="FunCoup" id="A9V8P6">
    <property type="interactions" value="936"/>
</dbReference>
<evidence type="ECO:0000313" key="2">
    <source>
        <dbReference type="EMBL" id="EDQ86122.1"/>
    </source>
</evidence>
<keyword evidence="3" id="KW-1185">Reference proteome</keyword>